<sequence length="411" mass="47972">MAAYPEDSSENLVYRMTINGVDLTAKSFYDIAAIKFDFNEIDAMVKLHILKTREVINLNRLREDLNALRRVLIDSKRMIRAGNPEVAAAFPIYNEDRIELVQLLNNGLNVTYEEPPELPNRNATYVQNRDGTYEVLPEMPDRNATYVQNRDGTFEIPEEVIPLHLDANYAAAGIIGSPNAAQRRLGPRMRSRIPVRVVRPMNIVNNNRLRPRRIRSRIPVRVVRPINRVHDGRFRPRIGPRFPVRNVRPMNRVNAIYRRPRPMIGSRIPQRQMIRVIPQQRTPRTPNIPNPVYVVPDYRSPLRRNGSRVCAAPRARRPRRLFQDGDLNRIRLFDDQPDEVHGHRTPPRRNGSRICAAPRAERPRRLFQDGDHNRIRLFDDQPDTPPRVRSPRRLFQEGALDRVRNRLFDDN</sequence>
<accession>A0A1J1ICP2</accession>
<reference evidence="2 3" key="1">
    <citation type="submission" date="2015-04" db="EMBL/GenBank/DDBJ databases">
        <authorList>
            <person name="Syromyatnikov M.Y."/>
            <person name="Popov V.N."/>
        </authorList>
    </citation>
    <scope>NUCLEOTIDE SEQUENCE [LARGE SCALE GENOMIC DNA]</scope>
</reference>
<feature type="compositionally biased region" description="Basic and acidic residues" evidence="1">
    <location>
        <begin position="359"/>
        <end position="379"/>
    </location>
</feature>
<organism evidence="2 3">
    <name type="scientific">Clunio marinus</name>
    <dbReference type="NCBI Taxonomy" id="568069"/>
    <lineage>
        <taxon>Eukaryota</taxon>
        <taxon>Metazoa</taxon>
        <taxon>Ecdysozoa</taxon>
        <taxon>Arthropoda</taxon>
        <taxon>Hexapoda</taxon>
        <taxon>Insecta</taxon>
        <taxon>Pterygota</taxon>
        <taxon>Neoptera</taxon>
        <taxon>Endopterygota</taxon>
        <taxon>Diptera</taxon>
        <taxon>Nematocera</taxon>
        <taxon>Chironomoidea</taxon>
        <taxon>Chironomidae</taxon>
        <taxon>Clunio</taxon>
    </lineage>
</organism>
<proteinExistence type="predicted"/>
<dbReference type="Proteomes" id="UP000183832">
    <property type="component" value="Unassembled WGS sequence"/>
</dbReference>
<evidence type="ECO:0000313" key="3">
    <source>
        <dbReference type="Proteomes" id="UP000183832"/>
    </source>
</evidence>
<dbReference type="AlphaFoldDB" id="A0A1J1ICP2"/>
<evidence type="ECO:0000313" key="2">
    <source>
        <dbReference type="EMBL" id="CRK97971.1"/>
    </source>
</evidence>
<gene>
    <name evidence="2" type="ORF">CLUMA_CG011343</name>
</gene>
<evidence type="ECO:0000256" key="1">
    <source>
        <dbReference type="SAM" id="MobiDB-lite"/>
    </source>
</evidence>
<dbReference type="EMBL" id="CVRI01000047">
    <property type="protein sequence ID" value="CRK97971.1"/>
    <property type="molecule type" value="Genomic_DNA"/>
</dbReference>
<feature type="region of interest" description="Disordered" evidence="1">
    <location>
        <begin position="335"/>
        <end position="391"/>
    </location>
</feature>
<name>A0A1J1ICP2_9DIPT</name>
<protein>
    <submittedName>
        <fullName evidence="2">CLUMA_CG011343, isoform A</fullName>
    </submittedName>
</protein>
<keyword evidence="3" id="KW-1185">Reference proteome</keyword>